<dbReference type="Proteomes" id="UP000184108">
    <property type="component" value="Unassembled WGS sequence"/>
</dbReference>
<accession>A0A1M5HDJ5</accession>
<organism evidence="2 3">
    <name type="scientific">Chryseobacterium vrystaatense</name>
    <dbReference type="NCBI Taxonomy" id="307480"/>
    <lineage>
        <taxon>Bacteria</taxon>
        <taxon>Pseudomonadati</taxon>
        <taxon>Bacteroidota</taxon>
        <taxon>Flavobacteriia</taxon>
        <taxon>Flavobacteriales</taxon>
        <taxon>Weeksellaceae</taxon>
        <taxon>Chryseobacterium group</taxon>
        <taxon>Chryseobacterium</taxon>
    </lineage>
</organism>
<reference evidence="3" key="1">
    <citation type="submission" date="2016-11" db="EMBL/GenBank/DDBJ databases">
        <authorList>
            <person name="Varghese N."/>
            <person name="Submissions S."/>
        </authorList>
    </citation>
    <scope>NUCLEOTIDE SEQUENCE [LARGE SCALE GENOMIC DNA]</scope>
    <source>
        <strain evidence="3">YR203</strain>
    </source>
</reference>
<evidence type="ECO:0000256" key="1">
    <source>
        <dbReference type="SAM" id="Phobius"/>
    </source>
</evidence>
<feature type="transmembrane region" description="Helical" evidence="1">
    <location>
        <begin position="40"/>
        <end position="59"/>
    </location>
</feature>
<evidence type="ECO:0000313" key="2">
    <source>
        <dbReference type="EMBL" id="SHG13958.1"/>
    </source>
</evidence>
<keyword evidence="1" id="KW-1133">Transmembrane helix</keyword>
<proteinExistence type="predicted"/>
<dbReference type="AlphaFoldDB" id="A0A1M5HDJ5"/>
<dbReference type="EMBL" id="FQVE01000004">
    <property type="protein sequence ID" value="SHG13958.1"/>
    <property type="molecule type" value="Genomic_DNA"/>
</dbReference>
<protein>
    <submittedName>
        <fullName evidence="2">Uncharacterized protein</fullName>
    </submittedName>
</protein>
<name>A0A1M5HDJ5_9FLAO</name>
<gene>
    <name evidence="2" type="ORF">SAMN02787073_3667</name>
</gene>
<keyword evidence="1" id="KW-0472">Membrane</keyword>
<feature type="transmembrane region" description="Helical" evidence="1">
    <location>
        <begin position="65"/>
        <end position="82"/>
    </location>
</feature>
<feature type="transmembrane region" description="Helical" evidence="1">
    <location>
        <begin position="145"/>
        <end position="166"/>
    </location>
</feature>
<keyword evidence="1" id="KW-0812">Transmembrane</keyword>
<evidence type="ECO:0000313" key="3">
    <source>
        <dbReference type="Proteomes" id="UP000184108"/>
    </source>
</evidence>
<sequence length="180" mass="20613">MKNNVKALPLIIYSDTKTIVDKFPSIESRDSIFSNIAGEIMIYTAFLLPSCLFCPLFLVVKRYDVGLLLAILFVIILQIRKYKNPIPNYKIIVNKEGAEYYNEENELLGKVLYKNLLSPIISPKPKYDIDLVFNRYNRITSNIRVWTLFSLGLFPDVATVSMYGIAKKNGAWHGVKRNAN</sequence>
<dbReference type="RefSeq" id="WP_073174803.1">
    <property type="nucleotide sequence ID" value="NZ_FQVE01000004.1"/>
</dbReference>